<sequence length="211" mass="23186">MAVFAALHGKLTALQPRVVTRGDRRAVASRLGPFLAILLLAGAVDLTATTPVSAQSFNYNQPPVRPKTPRPANNGQMFVQATEVNYDYNNSRVSAVGNVQMYFNGTTVEADRIVYDQKTKRLQAEGNVRMTDVDGKITYANLLDLSDDYRDGFVDSLRVETADQTRIAASRADRTGGNYNVFQNGVYTACAPCKDNPKKPPLWQVKGARII</sequence>
<feature type="non-terminal residue" evidence="1">
    <location>
        <position position="211"/>
    </location>
</feature>
<dbReference type="AlphaFoldDB" id="A0A0D7EPR0"/>
<dbReference type="PANTHER" id="PTHR30189">
    <property type="entry name" value="LPS-ASSEMBLY PROTEIN"/>
    <property type="match status" value="1"/>
</dbReference>
<dbReference type="GO" id="GO:1990351">
    <property type="term" value="C:transporter complex"/>
    <property type="evidence" value="ECO:0007669"/>
    <property type="project" value="TreeGrafter"/>
</dbReference>
<dbReference type="Gene3D" id="2.60.450.10">
    <property type="entry name" value="Lipopolysaccharide (LPS) transport protein A like domain"/>
    <property type="match status" value="1"/>
</dbReference>
<protein>
    <submittedName>
        <fullName evidence="1">Organic solvent tolerance protein</fullName>
    </submittedName>
</protein>
<dbReference type="PANTHER" id="PTHR30189:SF1">
    <property type="entry name" value="LPS-ASSEMBLY PROTEIN LPTD"/>
    <property type="match status" value="1"/>
</dbReference>
<organism evidence="1 2">
    <name type="scientific">Rhodopseudomonas palustris</name>
    <dbReference type="NCBI Taxonomy" id="1076"/>
    <lineage>
        <taxon>Bacteria</taxon>
        <taxon>Pseudomonadati</taxon>
        <taxon>Pseudomonadota</taxon>
        <taxon>Alphaproteobacteria</taxon>
        <taxon>Hyphomicrobiales</taxon>
        <taxon>Nitrobacteraceae</taxon>
        <taxon>Rhodopseudomonas</taxon>
    </lineage>
</organism>
<dbReference type="Proteomes" id="UP000032515">
    <property type="component" value="Unassembled WGS sequence"/>
</dbReference>
<comment type="caution">
    <text evidence="1">The sequence shown here is derived from an EMBL/GenBank/DDBJ whole genome shotgun (WGS) entry which is preliminary data.</text>
</comment>
<dbReference type="InterPro" id="IPR050218">
    <property type="entry name" value="LptD"/>
</dbReference>
<evidence type="ECO:0000313" key="1">
    <source>
        <dbReference type="EMBL" id="KIZ42763.1"/>
    </source>
</evidence>
<reference evidence="1 2" key="1">
    <citation type="submission" date="2014-11" db="EMBL/GenBank/DDBJ databases">
        <title>Genomics and ecophysiology of heterotrophic nitrogen fixing bacteria isolated from estuarine surface water.</title>
        <authorList>
            <person name="Bentzon-Tilia M."/>
            <person name="Severin I."/>
            <person name="Hansen L.H."/>
            <person name="Riemann L."/>
        </authorList>
    </citation>
    <scope>NUCLEOTIDE SEQUENCE [LARGE SCALE GENOMIC DNA]</scope>
    <source>
        <strain evidence="1 2">BAL398</strain>
    </source>
</reference>
<dbReference type="OrthoDB" id="9760225at2"/>
<evidence type="ECO:0000313" key="2">
    <source>
        <dbReference type="Proteomes" id="UP000032515"/>
    </source>
</evidence>
<proteinExistence type="predicted"/>
<dbReference type="EMBL" id="JXXE01000243">
    <property type="protein sequence ID" value="KIZ42763.1"/>
    <property type="molecule type" value="Genomic_DNA"/>
</dbReference>
<accession>A0A0D7EPR0</accession>
<name>A0A0D7EPR0_RHOPL</name>
<gene>
    <name evidence="1" type="ORF">OO17_12455</name>
</gene>
<dbReference type="PATRIC" id="fig|1076.23.peg.2566"/>
<dbReference type="GO" id="GO:0009279">
    <property type="term" value="C:cell outer membrane"/>
    <property type="evidence" value="ECO:0007669"/>
    <property type="project" value="TreeGrafter"/>
</dbReference>